<dbReference type="Gene3D" id="3.40.50.1000">
    <property type="entry name" value="HAD superfamily/HAD-like"/>
    <property type="match status" value="2"/>
</dbReference>
<dbReference type="GO" id="GO:0005737">
    <property type="term" value="C:cytoplasm"/>
    <property type="evidence" value="ECO:0007669"/>
    <property type="project" value="TreeGrafter"/>
</dbReference>
<dbReference type="PANTHER" id="PTHR19288">
    <property type="entry name" value="4-NITROPHENYLPHOSPHATASE-RELATED"/>
    <property type="match status" value="1"/>
</dbReference>
<dbReference type="GO" id="GO:0008962">
    <property type="term" value="F:phosphatidylglycerophosphatase activity"/>
    <property type="evidence" value="ECO:0007669"/>
    <property type="project" value="InterPro"/>
</dbReference>
<keyword evidence="1" id="KW-0472">Membrane</keyword>
<evidence type="ECO:0000313" key="3">
    <source>
        <dbReference type="Proteomes" id="UP000264215"/>
    </source>
</evidence>
<dbReference type="Pfam" id="PF09419">
    <property type="entry name" value="PGP_phosphatase"/>
    <property type="match status" value="1"/>
</dbReference>
<accession>A0A3D3TKX4</accession>
<sequence length="350" mass="40152">MRILDILDSAVPNGKAENVREVDYERLQKLGYNTILFDYDNTIAVWREPFDMRNKPVIDNLISSGMKVGVVTNGPQSRVKNLKDLFGEELKVYHSMRKPGTKELRKVLSDMKSRPEKTVIIGDLFFTDIIAGNRMGMYSILVAPLVDISHKWYKRLLGKITIAAYLVFFFTIGWVFRTGRLATPHLFADSVMDIDFDALKESGYRFVIFDFDNTLEPWGASSISKEKRLLLNRVERLGMEVVLISNGKAGRLSKIDDELDSIRVMSRARKPLTFKVKRALRDFDVPSYKTVVVGDQLFTDIIMGNLLGAYTIKVEPISEREFFWTKLVRRVEGLLLSKMKKHPEVEALDK</sequence>
<dbReference type="PANTHER" id="PTHR19288:SF25">
    <property type="entry name" value="PHOSPHATIDYLGLYCEROPHOSPHATASE GEP4, MITOCHONDRIAL"/>
    <property type="match status" value="1"/>
</dbReference>
<gene>
    <name evidence="2" type="ORF">DIT26_04290</name>
</gene>
<dbReference type="NCBIfam" id="TIGR01668">
    <property type="entry name" value="YqeG_hyp_ppase"/>
    <property type="match status" value="1"/>
</dbReference>
<dbReference type="Pfam" id="PF13242">
    <property type="entry name" value="Hydrolase_like"/>
    <property type="match status" value="1"/>
</dbReference>
<dbReference type="InterPro" id="IPR006549">
    <property type="entry name" value="HAD-SF_hydro_IIIA"/>
</dbReference>
<dbReference type="InterPro" id="IPR036412">
    <property type="entry name" value="HAD-like_sf"/>
</dbReference>
<proteinExistence type="predicted"/>
<organism evidence="2 3">
    <name type="scientific">Mesotoga infera</name>
    <dbReference type="NCBI Taxonomy" id="1236046"/>
    <lineage>
        <taxon>Bacteria</taxon>
        <taxon>Thermotogati</taxon>
        <taxon>Thermotogota</taxon>
        <taxon>Thermotogae</taxon>
        <taxon>Kosmotogales</taxon>
        <taxon>Kosmotogaceae</taxon>
        <taxon>Mesotoga</taxon>
    </lineage>
</organism>
<dbReference type="EMBL" id="DQBS01000105">
    <property type="protein sequence ID" value="HCO69794.1"/>
    <property type="molecule type" value="Genomic_DNA"/>
</dbReference>
<feature type="transmembrane region" description="Helical" evidence="1">
    <location>
        <begin position="156"/>
        <end position="176"/>
    </location>
</feature>
<dbReference type="AlphaFoldDB" id="A0A3D3TKX4"/>
<reference evidence="2 3" key="1">
    <citation type="journal article" date="2018" name="Nat. Biotechnol.">
        <title>A standardized bacterial taxonomy based on genome phylogeny substantially revises the tree of life.</title>
        <authorList>
            <person name="Parks D.H."/>
            <person name="Chuvochina M."/>
            <person name="Waite D.W."/>
            <person name="Rinke C."/>
            <person name="Skarshewski A."/>
            <person name="Chaumeil P.A."/>
            <person name="Hugenholtz P."/>
        </authorList>
    </citation>
    <scope>NUCLEOTIDE SEQUENCE [LARGE SCALE GENOMIC DNA]</scope>
    <source>
        <strain evidence="2">UBA9905</strain>
    </source>
</reference>
<dbReference type="SUPFAM" id="SSF56784">
    <property type="entry name" value="HAD-like"/>
    <property type="match status" value="2"/>
</dbReference>
<comment type="caution">
    <text evidence="2">The sequence shown here is derived from an EMBL/GenBank/DDBJ whole genome shotgun (WGS) entry which is preliminary data.</text>
</comment>
<name>A0A3D3TKX4_9BACT</name>
<keyword evidence="1" id="KW-0812">Transmembrane</keyword>
<protein>
    <submittedName>
        <fullName evidence="2">YqeG family HAD IIIA-type phosphatase</fullName>
    </submittedName>
</protein>
<evidence type="ECO:0000256" key="1">
    <source>
        <dbReference type="SAM" id="Phobius"/>
    </source>
</evidence>
<evidence type="ECO:0000313" key="2">
    <source>
        <dbReference type="EMBL" id="HCO69794.1"/>
    </source>
</evidence>
<dbReference type="NCBIfam" id="TIGR01662">
    <property type="entry name" value="HAD-SF-IIIA"/>
    <property type="match status" value="2"/>
</dbReference>
<dbReference type="Proteomes" id="UP000264215">
    <property type="component" value="Unassembled WGS sequence"/>
</dbReference>
<dbReference type="InterPro" id="IPR010021">
    <property type="entry name" value="PGPP1/Gep4"/>
</dbReference>
<dbReference type="InterPro" id="IPR023214">
    <property type="entry name" value="HAD_sf"/>
</dbReference>
<dbReference type="InterPro" id="IPR027706">
    <property type="entry name" value="PGP_Pase"/>
</dbReference>
<keyword evidence="1" id="KW-1133">Transmembrane helix</keyword>